<accession>A0A163JGV3</accession>
<feature type="compositionally biased region" description="Acidic residues" evidence="1">
    <location>
        <begin position="354"/>
        <end position="365"/>
    </location>
</feature>
<dbReference type="Proteomes" id="UP000078561">
    <property type="component" value="Unassembled WGS sequence"/>
</dbReference>
<evidence type="ECO:0000256" key="1">
    <source>
        <dbReference type="SAM" id="MobiDB-lite"/>
    </source>
</evidence>
<keyword evidence="4" id="KW-1185">Reference proteome</keyword>
<dbReference type="GO" id="GO:0046983">
    <property type="term" value="F:protein dimerization activity"/>
    <property type="evidence" value="ECO:0007669"/>
    <property type="project" value="InterPro"/>
</dbReference>
<dbReference type="AlphaFoldDB" id="A0A163JGV3"/>
<feature type="region of interest" description="Disordered" evidence="1">
    <location>
        <begin position="452"/>
        <end position="471"/>
    </location>
</feature>
<dbReference type="InterPro" id="IPR052099">
    <property type="entry name" value="Regulatory_TF_Diverse"/>
</dbReference>
<proteinExistence type="predicted"/>
<dbReference type="InParanoid" id="A0A163JGV3"/>
<dbReference type="Gene3D" id="4.10.280.10">
    <property type="entry name" value="Helix-loop-helix DNA-binding domain"/>
    <property type="match status" value="1"/>
</dbReference>
<evidence type="ECO:0000259" key="2">
    <source>
        <dbReference type="PROSITE" id="PS50888"/>
    </source>
</evidence>
<dbReference type="InterPro" id="IPR036638">
    <property type="entry name" value="HLH_DNA-bd_sf"/>
</dbReference>
<dbReference type="STRING" id="4829.A0A163JGV3"/>
<feature type="domain" description="BHLH" evidence="2">
    <location>
        <begin position="309"/>
        <end position="395"/>
    </location>
</feature>
<sequence length="496" mass="54315">MDVKQESRTSSIDPVNQILSSPCFPLDSSLDAELSLHHSMDEAWGNASFTTVKDDLMFTTSFDPTANARYQSGSASSTPTDLGALPIQSTSTATDPCAPTVRLQRPSFDSSSVIKTTAETGTVSPTSTGGTTTPVDEFGSLNLNLQRRSFSHVGTDAGSPLDGGIADYFGQFLPVASSGGVRASSVPNSPFTQGSSALNLDLDIINPASNRNGYSAPGSPAYLETSPWPGDETPISPISPASSSPVSSSVLFNGLFDPSTTNPPQPWSGSTPTSHSGASTPFQPMFPVDPYSQFDQTSSLQQQQQQQPHRRSAHNEVEKKYRNNINDRIAELKEAVPALRHARVKRDQAATTTGDDDHDDDDESNEPVIMDGVIIATKLNKATILQKATEYVYHLQHTTQELKQDIDVLLSTIETHTPRGREIASQYRRHVAQRDEMMKQRLMCSEKIKRLKKSDPHHPHHHHFHLQLKGQDRSAEHHQPFWFPQHQQRGMDGNAL</sequence>
<name>A0A163JGV3_ABSGL</name>
<dbReference type="EMBL" id="LT552609">
    <property type="protein sequence ID" value="SAL99273.1"/>
    <property type="molecule type" value="Genomic_DNA"/>
</dbReference>
<dbReference type="PANTHER" id="PTHR47336:SF2">
    <property type="entry name" value="TRANSCRIPTION FACTOR HMS1-RELATED"/>
    <property type="match status" value="1"/>
</dbReference>
<evidence type="ECO:0000313" key="4">
    <source>
        <dbReference type="Proteomes" id="UP000078561"/>
    </source>
</evidence>
<evidence type="ECO:0000313" key="3">
    <source>
        <dbReference type="EMBL" id="SAL99273.1"/>
    </source>
</evidence>
<feature type="compositionally biased region" description="Low complexity" evidence="1">
    <location>
        <begin position="234"/>
        <end position="250"/>
    </location>
</feature>
<organism evidence="3">
    <name type="scientific">Absidia glauca</name>
    <name type="common">Pin mould</name>
    <dbReference type="NCBI Taxonomy" id="4829"/>
    <lineage>
        <taxon>Eukaryota</taxon>
        <taxon>Fungi</taxon>
        <taxon>Fungi incertae sedis</taxon>
        <taxon>Mucoromycota</taxon>
        <taxon>Mucoromycotina</taxon>
        <taxon>Mucoromycetes</taxon>
        <taxon>Mucorales</taxon>
        <taxon>Cunninghamellaceae</taxon>
        <taxon>Absidia</taxon>
    </lineage>
</organism>
<gene>
    <name evidence="3" type="primary">ABSGL_04874.1 scaffold 6065</name>
</gene>
<dbReference type="PROSITE" id="PS50888">
    <property type="entry name" value="BHLH"/>
    <property type="match status" value="1"/>
</dbReference>
<dbReference type="PANTHER" id="PTHR47336">
    <property type="entry name" value="TRANSCRIPTION FACTOR HMS1-RELATED"/>
    <property type="match status" value="1"/>
</dbReference>
<dbReference type="OrthoDB" id="2133190at2759"/>
<protein>
    <recommendedName>
        <fullName evidence="2">BHLH domain-containing protein</fullName>
    </recommendedName>
</protein>
<dbReference type="SMART" id="SM00353">
    <property type="entry name" value="HLH"/>
    <property type="match status" value="1"/>
</dbReference>
<feature type="compositionally biased region" description="Polar residues" evidence="1">
    <location>
        <begin position="267"/>
        <end position="282"/>
    </location>
</feature>
<dbReference type="InterPro" id="IPR011598">
    <property type="entry name" value="bHLH_dom"/>
</dbReference>
<dbReference type="SUPFAM" id="SSF47459">
    <property type="entry name" value="HLH, helix-loop-helix DNA-binding domain"/>
    <property type="match status" value="1"/>
</dbReference>
<feature type="region of interest" description="Disordered" evidence="1">
    <location>
        <begin position="340"/>
        <end position="367"/>
    </location>
</feature>
<feature type="region of interest" description="Disordered" evidence="1">
    <location>
        <begin position="211"/>
        <end position="319"/>
    </location>
</feature>
<reference evidence="3" key="1">
    <citation type="submission" date="2016-04" db="EMBL/GenBank/DDBJ databases">
        <authorList>
            <person name="Evans L.H."/>
            <person name="Alamgir A."/>
            <person name="Owens N."/>
            <person name="Weber N.D."/>
            <person name="Virtaneva K."/>
            <person name="Barbian K."/>
            <person name="Babar A."/>
            <person name="Rosenke K."/>
        </authorList>
    </citation>
    <scope>NUCLEOTIDE SEQUENCE [LARGE SCALE GENOMIC DNA]</scope>
    <source>
        <strain evidence="3">CBS 101.48</strain>
    </source>
</reference>
<dbReference type="Pfam" id="PF00010">
    <property type="entry name" value="HLH"/>
    <property type="match status" value="1"/>
</dbReference>